<dbReference type="AlphaFoldDB" id="A0AAE1DEC4"/>
<sequence length="259" mass="28566">MTRILLTLRRHWPLGLTLVVSYLFTIKADYINQTIASSCDHVTLGVLVADSRQQSKTVVRDSVAVSGETRRHPRYRLTTLKPGETECDVWTLKASDKESNYDNLALTLDSFDLQEHSQVILVAETPRKMRVFRSGQKPPASTLPVRFESTSGLGLIWARSRQPGRDVTKPGRREYLSFSYQAVSEAAGERSLYGNIGSAMRCRLQYGNIGSAMRCGLQYGNIGSAMRCGLQYGNIGSAMRCGLQYGNIGSAMGTGVVTQ</sequence>
<accession>A0AAE1DEC4</accession>
<comment type="caution">
    <text evidence="1">The sequence shown here is derived from an EMBL/GenBank/DDBJ whole genome shotgun (WGS) entry which is preliminary data.</text>
</comment>
<name>A0AAE1DEC4_9GAST</name>
<keyword evidence="2" id="KW-1185">Reference proteome</keyword>
<reference evidence="1" key="1">
    <citation type="journal article" date="2023" name="G3 (Bethesda)">
        <title>A reference genome for the long-term kleptoplast-retaining sea slug Elysia crispata morphotype clarki.</title>
        <authorList>
            <person name="Eastman K.E."/>
            <person name="Pendleton A.L."/>
            <person name="Shaikh M.A."/>
            <person name="Suttiyut T."/>
            <person name="Ogas R."/>
            <person name="Tomko P."/>
            <person name="Gavelis G."/>
            <person name="Widhalm J.R."/>
            <person name="Wisecaver J.H."/>
        </authorList>
    </citation>
    <scope>NUCLEOTIDE SEQUENCE</scope>
    <source>
        <strain evidence="1">ECLA1</strain>
    </source>
</reference>
<organism evidence="1 2">
    <name type="scientific">Elysia crispata</name>
    <name type="common">lettuce slug</name>
    <dbReference type="NCBI Taxonomy" id="231223"/>
    <lineage>
        <taxon>Eukaryota</taxon>
        <taxon>Metazoa</taxon>
        <taxon>Spiralia</taxon>
        <taxon>Lophotrochozoa</taxon>
        <taxon>Mollusca</taxon>
        <taxon>Gastropoda</taxon>
        <taxon>Heterobranchia</taxon>
        <taxon>Euthyneura</taxon>
        <taxon>Panpulmonata</taxon>
        <taxon>Sacoglossa</taxon>
        <taxon>Placobranchoidea</taxon>
        <taxon>Plakobranchidae</taxon>
        <taxon>Elysia</taxon>
    </lineage>
</organism>
<evidence type="ECO:0000313" key="1">
    <source>
        <dbReference type="EMBL" id="KAK3766303.1"/>
    </source>
</evidence>
<gene>
    <name evidence="1" type="ORF">RRG08_044494</name>
</gene>
<dbReference type="EMBL" id="JAWDGP010004235">
    <property type="protein sequence ID" value="KAK3766303.1"/>
    <property type="molecule type" value="Genomic_DNA"/>
</dbReference>
<dbReference type="Proteomes" id="UP001283361">
    <property type="component" value="Unassembled WGS sequence"/>
</dbReference>
<evidence type="ECO:0000313" key="2">
    <source>
        <dbReference type="Proteomes" id="UP001283361"/>
    </source>
</evidence>
<proteinExistence type="predicted"/>
<protein>
    <submittedName>
        <fullName evidence="1">Uncharacterized protein</fullName>
    </submittedName>
</protein>